<dbReference type="InterPro" id="IPR001878">
    <property type="entry name" value="Znf_CCHC"/>
</dbReference>
<evidence type="ECO:0000313" key="5">
    <source>
        <dbReference type="Proteomes" id="UP000028760"/>
    </source>
</evidence>
<dbReference type="Gene3D" id="1.10.150.50">
    <property type="entry name" value="Transcription Factor, Ets-1"/>
    <property type="match status" value="1"/>
</dbReference>
<dbReference type="InterPro" id="IPR013761">
    <property type="entry name" value="SAM/pointed_sf"/>
</dbReference>
<reference evidence="5" key="1">
    <citation type="submission" date="2013-10" db="EMBL/GenBank/DDBJ databases">
        <authorList>
            <person name="Schartl M."/>
            <person name="Warren W."/>
        </authorList>
    </citation>
    <scope>NUCLEOTIDE SEQUENCE [LARGE SCALE GENOMIC DNA]</scope>
    <source>
        <strain evidence="5">female</strain>
    </source>
</reference>
<dbReference type="EMBL" id="AYCK01005230">
    <property type="status" value="NOT_ANNOTATED_CDS"/>
    <property type="molecule type" value="Genomic_DNA"/>
</dbReference>
<keyword evidence="1" id="KW-0863">Zinc-finger</keyword>
<organism evidence="4 5">
    <name type="scientific">Poecilia formosa</name>
    <name type="common">Amazon molly</name>
    <name type="synonym">Limia formosa</name>
    <dbReference type="NCBI Taxonomy" id="48698"/>
    <lineage>
        <taxon>Eukaryota</taxon>
        <taxon>Metazoa</taxon>
        <taxon>Chordata</taxon>
        <taxon>Craniata</taxon>
        <taxon>Vertebrata</taxon>
        <taxon>Euteleostomi</taxon>
        <taxon>Actinopterygii</taxon>
        <taxon>Neopterygii</taxon>
        <taxon>Teleostei</taxon>
        <taxon>Neoteleostei</taxon>
        <taxon>Acanthomorphata</taxon>
        <taxon>Ovalentaria</taxon>
        <taxon>Atherinomorphae</taxon>
        <taxon>Cyprinodontiformes</taxon>
        <taxon>Poeciliidae</taxon>
        <taxon>Poeciliinae</taxon>
        <taxon>Poecilia</taxon>
    </lineage>
</organism>
<feature type="domain" description="CCHC-type" evidence="3">
    <location>
        <begin position="877"/>
        <end position="892"/>
    </location>
</feature>
<dbReference type="SUPFAM" id="SSF57756">
    <property type="entry name" value="Retrovirus zinc finger-like domains"/>
    <property type="match status" value="1"/>
</dbReference>
<keyword evidence="5" id="KW-1185">Reference proteome</keyword>
<feature type="region of interest" description="Disordered" evidence="2">
    <location>
        <begin position="373"/>
        <end position="442"/>
    </location>
</feature>
<keyword evidence="1" id="KW-0862">Zinc</keyword>
<dbReference type="Pfam" id="PF25479">
    <property type="entry name" value="Vts1"/>
    <property type="match status" value="1"/>
</dbReference>
<evidence type="ECO:0000256" key="2">
    <source>
        <dbReference type="SAM" id="MobiDB-lite"/>
    </source>
</evidence>
<feature type="region of interest" description="Disordered" evidence="2">
    <location>
        <begin position="635"/>
        <end position="657"/>
    </location>
</feature>
<name>A0A087XMM0_POEFO</name>
<dbReference type="PROSITE" id="PS50158">
    <property type="entry name" value="ZF_CCHC"/>
    <property type="match status" value="1"/>
</dbReference>
<dbReference type="PANTHER" id="PTHR16195:SF16">
    <property type="entry name" value="ZINC FINGER CCHC DOMAIN-CONTAINING PROTEIN 14"/>
    <property type="match status" value="1"/>
</dbReference>
<keyword evidence="1" id="KW-0479">Metal-binding</keyword>
<evidence type="ECO:0000256" key="1">
    <source>
        <dbReference type="PROSITE-ProRule" id="PRU00047"/>
    </source>
</evidence>
<dbReference type="Pfam" id="PF26034">
    <property type="entry name" value="PHAT_SMAUG"/>
    <property type="match status" value="1"/>
</dbReference>
<reference evidence="4" key="2">
    <citation type="submission" date="2025-08" db="UniProtKB">
        <authorList>
            <consortium name="Ensembl"/>
        </authorList>
    </citation>
    <scope>IDENTIFICATION</scope>
</reference>
<feature type="compositionally biased region" description="Polar residues" evidence="2">
    <location>
        <begin position="424"/>
        <end position="442"/>
    </location>
</feature>
<accession>A0A087XMM0</accession>
<feature type="region of interest" description="Disordered" evidence="2">
    <location>
        <begin position="890"/>
        <end position="918"/>
    </location>
</feature>
<dbReference type="InterPro" id="IPR057327">
    <property type="entry name" value="Vts1_dom"/>
</dbReference>
<feature type="compositionally biased region" description="Low complexity" evidence="2">
    <location>
        <begin position="379"/>
        <end position="388"/>
    </location>
</feature>
<proteinExistence type="predicted"/>
<evidence type="ECO:0000313" key="4">
    <source>
        <dbReference type="Ensembl" id="ENSPFOP00000007023.2"/>
    </source>
</evidence>
<dbReference type="Ensembl" id="ENSPFOT00000007035.2">
    <property type="protein sequence ID" value="ENSPFOP00000007023.2"/>
    <property type="gene ID" value="ENSPFOG00000007077.2"/>
</dbReference>
<dbReference type="InterPro" id="IPR042344">
    <property type="entry name" value="ZCCHC14"/>
</dbReference>
<sequence>QREGVYRWFSTLTSAQRAEFLCGLLDLCVPIELRFLGSCLEDLARKDYHSLRDAEIKANNPADLSGLTNVTDEVVRSKLLVSLALLGTDNREAAGVLYRTLTHIDTVINNYGLALNEGRTEEQFLLLFTMASNHPAFNFHQKQVLRHQLGHIQDILQVRAEVKASSGSNFIKGSELFICVFNVFLVLHKTSFGSSTRFIRLADNLKMNITDKNSIKTCKQIFSDVTKELLQLYSGNFISKITLILLSYFLYYFDCIVIQVVKCCLVLINVFVKKLSQVFPDDGLETFLPRLNRHSASIKSRLKTHLLKAPPRCLAALPGPVLQHHSVQLFFTSSRPLTPSCPASPLSTSTEFAYFFKAVYRVASVQPVVSTHSSVLTRSPPHLSSLLSPPTPLSPSMHHLHPPPSTQTLHLSHSQQASHSPSLPRSQSHPAQLTQNQPNTPEQNGILDWLRKLRLHKYYPVFKQLTMEEFLALTEEDLNKYDLTQGAKKKLKTQLELHKSAEQKIFNISNFPASCSGIARVTPSSHMGISVHPTSTAGELRVEVDGVPHLMSTDSSSSWMSLCCDSAFDRSRDAVGRNVSGPNAAGGTEKERFLLSSAGPARPTAQVLPVQTEPSCSSYHPFSVLQTDFPLQPSFPTRVLSSPRKPRPSPLGADDRSKPLGAVAAAAGFSLGPGVGVAARLESQFSGLGVADGGPQEAAAASRTRPGGAVGLMVETSSALTSTSNSLHHVSQPPLLFHLSSSPAGYHAAGNQYYQSTSSPALPTSSPPSSDHNASVCVCSSCGCRGNCSPYAALPGYATAGYLQPSLFTLGPLLHLSPLIASSSAAAPPFSYPMMVPPPLYRQSPTSHDQQQGFGFYQPHGIVGNGGQKRAAGNMSCYNCGGGGHRAEDCKQPAMDSAQQGTFRLKFTPHSQSKDSGE</sequence>
<dbReference type="OMA" id="NFGPRTK"/>
<dbReference type="GO" id="GO:0003676">
    <property type="term" value="F:nucleic acid binding"/>
    <property type="evidence" value="ECO:0007669"/>
    <property type="project" value="InterPro"/>
</dbReference>
<dbReference type="PANTHER" id="PTHR16195">
    <property type="entry name" value="ZINC FINGER CCHC DOMAIN CONTAINING PROTEIN"/>
    <property type="match status" value="1"/>
</dbReference>
<dbReference type="SMART" id="SM00343">
    <property type="entry name" value="ZnF_C2HC"/>
    <property type="match status" value="1"/>
</dbReference>
<evidence type="ECO:0000259" key="3">
    <source>
        <dbReference type="PROSITE" id="PS50158"/>
    </source>
</evidence>
<dbReference type="GeneTree" id="ENSGT00520000055637"/>
<feature type="compositionally biased region" description="Low complexity" evidence="2">
    <location>
        <begin position="407"/>
        <end position="423"/>
    </location>
</feature>
<dbReference type="Pfam" id="PF00536">
    <property type="entry name" value="SAM_1"/>
    <property type="match status" value="1"/>
</dbReference>
<dbReference type="GO" id="GO:0008270">
    <property type="term" value="F:zinc ion binding"/>
    <property type="evidence" value="ECO:0007669"/>
    <property type="project" value="UniProtKB-KW"/>
</dbReference>
<protein>
    <recommendedName>
        <fullName evidence="3">CCHC-type domain-containing protein</fullName>
    </recommendedName>
</protein>
<dbReference type="Pfam" id="PF00098">
    <property type="entry name" value="zf-CCHC"/>
    <property type="match status" value="1"/>
</dbReference>
<reference evidence="4" key="3">
    <citation type="submission" date="2025-09" db="UniProtKB">
        <authorList>
            <consortium name="Ensembl"/>
        </authorList>
    </citation>
    <scope>IDENTIFICATION</scope>
</reference>
<dbReference type="InterPro" id="IPR058599">
    <property type="entry name" value="PHAT_Smg/ZCCHC2-like"/>
</dbReference>
<dbReference type="InterPro" id="IPR001660">
    <property type="entry name" value="SAM"/>
</dbReference>
<dbReference type="SUPFAM" id="SSF47769">
    <property type="entry name" value="SAM/Pointed domain"/>
    <property type="match status" value="1"/>
</dbReference>
<dbReference type="AlphaFoldDB" id="A0A087XMM0"/>
<dbReference type="Proteomes" id="UP000028760">
    <property type="component" value="Unassembled WGS sequence"/>
</dbReference>
<dbReference type="Gene3D" id="4.10.60.10">
    <property type="entry name" value="Zinc finger, CCHC-type"/>
    <property type="match status" value="1"/>
</dbReference>
<dbReference type="InterPro" id="IPR036875">
    <property type="entry name" value="Znf_CCHC_sf"/>
</dbReference>